<dbReference type="PANTHER" id="PTHR10887">
    <property type="entry name" value="DNA2/NAM7 HELICASE FAMILY"/>
    <property type="match status" value="1"/>
</dbReference>
<name>A0A510I959_9VIBR</name>
<dbReference type="AlphaFoldDB" id="A0A510I959"/>
<dbReference type="InterPro" id="IPR047187">
    <property type="entry name" value="SF1_C_Upf1"/>
</dbReference>
<gene>
    <name evidence="2" type="ORF">VroAM7_15990</name>
</gene>
<dbReference type="GO" id="GO:0004386">
    <property type="term" value="F:helicase activity"/>
    <property type="evidence" value="ECO:0007669"/>
    <property type="project" value="InterPro"/>
</dbReference>
<accession>A0A510I959</accession>
<dbReference type="Pfam" id="PF13087">
    <property type="entry name" value="AAA_12"/>
    <property type="match status" value="1"/>
</dbReference>
<dbReference type="Proteomes" id="UP000315115">
    <property type="component" value="Chromosome 1"/>
</dbReference>
<evidence type="ECO:0000313" key="2">
    <source>
        <dbReference type="EMBL" id="BBL88946.1"/>
    </source>
</evidence>
<evidence type="ECO:0000259" key="1">
    <source>
        <dbReference type="SMART" id="SM00382"/>
    </source>
</evidence>
<dbReference type="RefSeq" id="WP_143692537.1">
    <property type="nucleotide sequence ID" value="NZ_AP019798.1"/>
</dbReference>
<dbReference type="SUPFAM" id="SSF52540">
    <property type="entry name" value="P-loop containing nucleoside triphosphate hydrolases"/>
    <property type="match status" value="1"/>
</dbReference>
<reference evidence="3" key="1">
    <citation type="submission" date="2019-07" db="EMBL/GenBank/DDBJ databases">
        <title>Complete Genome Sequences of Vibrion rotiferianus strain AM7.</title>
        <authorList>
            <person name="Miyazaki K."/>
            <person name="Wiseschart A."/>
            <person name="Pootanakit K."/>
            <person name="Ishimori K."/>
            <person name="Kitahara K."/>
        </authorList>
    </citation>
    <scope>NUCLEOTIDE SEQUENCE [LARGE SCALE GENOMIC DNA]</scope>
    <source>
        <strain evidence="3">AM7</strain>
    </source>
</reference>
<dbReference type="Gene3D" id="3.40.50.300">
    <property type="entry name" value="P-loop containing nucleotide triphosphate hydrolases"/>
    <property type="match status" value="2"/>
</dbReference>
<sequence length="1180" mass="133057">MRFKQLNIDVSYTFWIEKIDTKGLTFKQGDLGQLRLSQYTDALQLVIKGKLFTITLRDPALFNQIAPEFGRANANLIEVSRVHRQKDWPQDSVQLELSLASFNGPEIELGTLDIALDQRTLDQAELTGLGQNFKDVKASLEKGCSLNLTDEPEEQYAIVMLGESALDQLKHIQKSEDQTVPLNREAQQQIKSGLVLLGDNLQLAIQQFSAVEFDYLGVRKLVTRSQSAPTRTLRLVKVKLKFTEHRAQIASLATQQLSKILADQKGYLSTWDRYGASEGEQLLKRARSIGKIEIASYNIGGESGDVMSIYVEKDLRELLTPQDSVLMVSPNTAIPHLDEPDMDWQTFSSRMLEEYKATKGFDSGLSSWEQKVVAESESSDSFQDGVVDVPQSELDQTQSFKVIKVEQHCVVVKNETLPSQNMVLALSILGDQIQIERRMAARSAIVEGKSAMPHLGLLIEDGGMLPIGRSQRPTIEPLTNFVENKIFPKNKPTAVQKKAIEIALNTPDIAIIQGPPGTGKTTVITAIIERLNQELDKSKSVQGDILVSGYQHDAVENLLNRLSVNDLPAIKFGQRSGESAQSNSTNIKLDEWRKQTLQRVFQHSPGLRESVAFIQLERDAKAYNKRPSNSAALRLLNKANTLITGLSGSHELVALLKDLIHELANQHHSNLEGLSLLRSLRLTSAGFKDDGVDRATALMTWLEKQEIHLKEDYLEVLRNAIAWEPEQKLDFLPKLQEVKLLLLKKITPRPQLKRVMVREDVQIAIQKSLDLLQEKESNNGKERALIEYLSDLEGNSNLVQEALSEYNLVYGATVQQSEGSLIRRYKSKANDGKGYLEYGTVIVDEAARTSPRDLMIPMVQAKDRIILVGDHRQLPHIVDESLLKQMEQELEVADLRDGRVQFNQHIKESMFQYLFNRAKQLEQQDGKQRTITLDAQYRSHPLLGKFASEQFYAPYNEPYKSPLEEDKFDQRLDGIESKAAVWLDVPAQRGSEERDASKSRFRRAEAKVIAKQLKKWIDSEQGKNLSFGVISFYKAQVNEVMEELSKFDITERDEQGNYAITREYQVLFDKEGKPSEERLRVGTVDSFQGMEFDVVFLSMVRTPKSNSSLTNRSQSSLREQQSVFGHLMSKNRLCVSVTRQKKSLVVVGDAHLIQSPMAKEAVPELHAFYQLCNGSEGALI</sequence>
<proteinExistence type="predicted"/>
<protein>
    <recommendedName>
        <fullName evidence="1">AAA+ ATPase domain-containing protein</fullName>
    </recommendedName>
</protein>
<feature type="domain" description="AAA+ ATPase" evidence="1">
    <location>
        <begin position="506"/>
        <end position="894"/>
    </location>
</feature>
<dbReference type="SMART" id="SM00382">
    <property type="entry name" value="AAA"/>
    <property type="match status" value="1"/>
</dbReference>
<organism evidence="2 3">
    <name type="scientific">Vibrio rotiferianus</name>
    <dbReference type="NCBI Taxonomy" id="190895"/>
    <lineage>
        <taxon>Bacteria</taxon>
        <taxon>Pseudomonadati</taxon>
        <taxon>Pseudomonadota</taxon>
        <taxon>Gammaproteobacteria</taxon>
        <taxon>Vibrionales</taxon>
        <taxon>Vibrionaceae</taxon>
        <taxon>Vibrio</taxon>
    </lineage>
</organism>
<dbReference type="CDD" id="cd18808">
    <property type="entry name" value="SF1_C_Upf1"/>
    <property type="match status" value="1"/>
</dbReference>
<dbReference type="InterPro" id="IPR041677">
    <property type="entry name" value="DNA2/NAM7_AAA_11"/>
</dbReference>
<dbReference type="Pfam" id="PF13086">
    <property type="entry name" value="AAA_11"/>
    <property type="match status" value="1"/>
</dbReference>
<dbReference type="InterPro" id="IPR041679">
    <property type="entry name" value="DNA2/NAM7-like_C"/>
</dbReference>
<evidence type="ECO:0000313" key="3">
    <source>
        <dbReference type="Proteomes" id="UP000315115"/>
    </source>
</evidence>
<dbReference type="PANTHER" id="PTHR10887:SF495">
    <property type="entry name" value="HELICASE SENATAXIN ISOFORM X1-RELATED"/>
    <property type="match status" value="1"/>
</dbReference>
<dbReference type="InterPro" id="IPR027417">
    <property type="entry name" value="P-loop_NTPase"/>
</dbReference>
<dbReference type="InterPro" id="IPR003593">
    <property type="entry name" value="AAA+_ATPase"/>
</dbReference>
<dbReference type="InterPro" id="IPR045055">
    <property type="entry name" value="DNA2/NAM7-like"/>
</dbReference>
<dbReference type="EMBL" id="AP019798">
    <property type="protein sequence ID" value="BBL88946.1"/>
    <property type="molecule type" value="Genomic_DNA"/>
</dbReference>